<feature type="domain" description="DUF4218" evidence="1">
    <location>
        <begin position="216"/>
        <end position="315"/>
    </location>
</feature>
<evidence type="ECO:0000313" key="2">
    <source>
        <dbReference type="EMBL" id="GJS56746.1"/>
    </source>
</evidence>
<reference evidence="2" key="2">
    <citation type="submission" date="2022-01" db="EMBL/GenBank/DDBJ databases">
        <authorList>
            <person name="Yamashiro T."/>
            <person name="Shiraishi A."/>
            <person name="Satake H."/>
            <person name="Nakayama K."/>
        </authorList>
    </citation>
    <scope>NUCLEOTIDE SEQUENCE</scope>
</reference>
<dbReference type="PANTHER" id="PTHR48258">
    <property type="entry name" value="DUF4218 DOMAIN-CONTAINING PROTEIN-RELATED"/>
    <property type="match status" value="1"/>
</dbReference>
<sequence>MGSQEGTLVEIFMVKKRVGSTTGSQCNMDDDLPINNDRHDLNDMLDDLDDDVAQKKHAKFEKLFVAAEKALFREFFHQEMLLDDNELPISTYQAKKLMCPMDLEIERIDACLNDCMLYRGSEKDLHACKWEHLQVQHSLDVMHIEKIVCGSLVGLLLNILGKTKDGVNVRNDMEDIGIQPKLASKVILGKHGKYLPPASYTMSKIEKTKFVNVCMVIDPEVLDKWQHDVILMLCQLEMYFPLSFFDVMVHLVSHIVREIKMCGPPFLWYMYLFDRYMGYLKGYVRNRSRPEGRIFKGYVAEEVIEFSTNYLKDVRNIGIPQSHHKGILGGVGMLGCKEEPMHPNDLHEAHFIVP</sequence>
<proteinExistence type="predicted"/>
<dbReference type="PANTHER" id="PTHR48258:SF9">
    <property type="entry name" value="OS01G0348150 PROTEIN"/>
    <property type="match status" value="1"/>
</dbReference>
<protein>
    <submittedName>
        <fullName evidence="2">Ribonuclease H-like domain-containing protein</fullName>
    </submittedName>
</protein>
<name>A0ABQ4WVQ4_9ASTR</name>
<dbReference type="InterPro" id="IPR025452">
    <property type="entry name" value="DUF4218"/>
</dbReference>
<organism evidence="2 3">
    <name type="scientific">Tanacetum coccineum</name>
    <dbReference type="NCBI Taxonomy" id="301880"/>
    <lineage>
        <taxon>Eukaryota</taxon>
        <taxon>Viridiplantae</taxon>
        <taxon>Streptophyta</taxon>
        <taxon>Embryophyta</taxon>
        <taxon>Tracheophyta</taxon>
        <taxon>Spermatophyta</taxon>
        <taxon>Magnoliopsida</taxon>
        <taxon>eudicotyledons</taxon>
        <taxon>Gunneridae</taxon>
        <taxon>Pentapetalae</taxon>
        <taxon>asterids</taxon>
        <taxon>campanulids</taxon>
        <taxon>Asterales</taxon>
        <taxon>Asteraceae</taxon>
        <taxon>Asteroideae</taxon>
        <taxon>Anthemideae</taxon>
        <taxon>Anthemidinae</taxon>
        <taxon>Tanacetum</taxon>
    </lineage>
</organism>
<dbReference type="Pfam" id="PF13960">
    <property type="entry name" value="DUF4218"/>
    <property type="match status" value="1"/>
</dbReference>
<evidence type="ECO:0000313" key="3">
    <source>
        <dbReference type="Proteomes" id="UP001151760"/>
    </source>
</evidence>
<keyword evidence="3" id="KW-1185">Reference proteome</keyword>
<dbReference type="EMBL" id="BQNB010008958">
    <property type="protein sequence ID" value="GJS56746.1"/>
    <property type="molecule type" value="Genomic_DNA"/>
</dbReference>
<reference evidence="2" key="1">
    <citation type="journal article" date="2022" name="Int. J. Mol. Sci.">
        <title>Draft Genome of Tanacetum Coccineum: Genomic Comparison of Closely Related Tanacetum-Family Plants.</title>
        <authorList>
            <person name="Yamashiro T."/>
            <person name="Shiraishi A."/>
            <person name="Nakayama K."/>
            <person name="Satake H."/>
        </authorList>
    </citation>
    <scope>NUCLEOTIDE SEQUENCE</scope>
</reference>
<comment type="caution">
    <text evidence="2">The sequence shown here is derived from an EMBL/GenBank/DDBJ whole genome shotgun (WGS) entry which is preliminary data.</text>
</comment>
<gene>
    <name evidence="2" type="ORF">Tco_0651530</name>
</gene>
<dbReference type="Proteomes" id="UP001151760">
    <property type="component" value="Unassembled WGS sequence"/>
</dbReference>
<evidence type="ECO:0000259" key="1">
    <source>
        <dbReference type="Pfam" id="PF13960"/>
    </source>
</evidence>
<accession>A0ABQ4WVQ4</accession>